<evidence type="ECO:0000259" key="7">
    <source>
        <dbReference type="Pfam" id="PF00892"/>
    </source>
</evidence>
<keyword evidence="5 6" id="KW-0472">Membrane</keyword>
<dbReference type="PANTHER" id="PTHR22911">
    <property type="entry name" value="ACYL-MALONYL CONDENSING ENZYME-RELATED"/>
    <property type="match status" value="1"/>
</dbReference>
<proteinExistence type="inferred from homology"/>
<feature type="transmembrane region" description="Helical" evidence="6">
    <location>
        <begin position="104"/>
        <end position="123"/>
    </location>
</feature>
<dbReference type="SUPFAM" id="SSF103481">
    <property type="entry name" value="Multidrug resistance efflux transporter EmrE"/>
    <property type="match status" value="2"/>
</dbReference>
<feature type="transmembrane region" description="Helical" evidence="6">
    <location>
        <begin position="267"/>
        <end position="285"/>
    </location>
</feature>
<accession>A0A9J7AX64</accession>
<organism evidence="8 9">
    <name type="scientific">Nisaea acidiphila</name>
    <dbReference type="NCBI Taxonomy" id="1862145"/>
    <lineage>
        <taxon>Bacteria</taxon>
        <taxon>Pseudomonadati</taxon>
        <taxon>Pseudomonadota</taxon>
        <taxon>Alphaproteobacteria</taxon>
        <taxon>Rhodospirillales</taxon>
        <taxon>Thalassobaculaceae</taxon>
        <taxon>Nisaea</taxon>
    </lineage>
</organism>
<reference evidence="8" key="1">
    <citation type="submission" date="2022-08" db="EMBL/GenBank/DDBJ databases">
        <title>Nisaea acidiphila sp. nov., isolated from a marine algal debris and emended description of the genus Nisaea Urios et al. 2008.</title>
        <authorList>
            <person name="Kwon K."/>
        </authorList>
    </citation>
    <scope>NUCLEOTIDE SEQUENCE</scope>
    <source>
        <strain evidence="8">MEBiC11861</strain>
    </source>
</reference>
<evidence type="ECO:0000256" key="1">
    <source>
        <dbReference type="ARBA" id="ARBA00004141"/>
    </source>
</evidence>
<feature type="domain" description="EamA" evidence="7">
    <location>
        <begin position="156"/>
        <end position="279"/>
    </location>
</feature>
<feature type="transmembrane region" description="Helical" evidence="6">
    <location>
        <begin position="185"/>
        <end position="207"/>
    </location>
</feature>
<dbReference type="GO" id="GO:0016020">
    <property type="term" value="C:membrane"/>
    <property type="evidence" value="ECO:0007669"/>
    <property type="project" value="UniProtKB-SubCell"/>
</dbReference>
<comment type="subcellular location">
    <subcellularLocation>
        <location evidence="1">Membrane</location>
        <topology evidence="1">Multi-pass membrane protein</topology>
    </subcellularLocation>
</comment>
<feature type="transmembrane region" description="Helical" evidence="6">
    <location>
        <begin position="213"/>
        <end position="230"/>
    </location>
</feature>
<dbReference type="Proteomes" id="UP001060336">
    <property type="component" value="Chromosome"/>
</dbReference>
<gene>
    <name evidence="8" type="ORF">NUH88_09735</name>
</gene>
<evidence type="ECO:0000313" key="9">
    <source>
        <dbReference type="Proteomes" id="UP001060336"/>
    </source>
</evidence>
<evidence type="ECO:0000256" key="3">
    <source>
        <dbReference type="ARBA" id="ARBA00022692"/>
    </source>
</evidence>
<name>A0A9J7AX64_9PROT</name>
<dbReference type="PANTHER" id="PTHR22911:SF6">
    <property type="entry name" value="SOLUTE CARRIER FAMILY 35 MEMBER G1"/>
    <property type="match status" value="1"/>
</dbReference>
<keyword evidence="9" id="KW-1185">Reference proteome</keyword>
<feature type="transmembrane region" description="Helical" evidence="6">
    <location>
        <begin position="12"/>
        <end position="32"/>
    </location>
</feature>
<dbReference type="KEGG" id="naci:NUH88_09735"/>
<feature type="transmembrane region" description="Helical" evidence="6">
    <location>
        <begin position="44"/>
        <end position="69"/>
    </location>
</feature>
<sequence length="305" mass="31924">MHGRIDDSTAAGRGIALMIAGVFTVSVMDAVIKWLSAGFPSIQIIFFRAGFGLIPLLVIVALTGGLTVLRTRRWRAHLARATVGTGAMLCFFFALAKLELAEVVTLAFASPLFAAALSVPILGEKVGIRRLSAILVGFVGVVIIVRPGSDVFSPYAILPIAASFCFALGMVLARRMSDTESSVSIVFYTSVAALIVGAIGSTGVWITPQPGDWPVLVALGVLGGVGQFLMTSAFRFAAAAIIAPFEYSAMLWAVLFGALFWGEMPDAMTFAGGALVAAAGLYIGYRETRPKAKEGSGKAPEPSSV</sequence>
<evidence type="ECO:0000256" key="4">
    <source>
        <dbReference type="ARBA" id="ARBA00022989"/>
    </source>
</evidence>
<dbReference type="InterPro" id="IPR037185">
    <property type="entry name" value="EmrE-like"/>
</dbReference>
<evidence type="ECO:0000256" key="2">
    <source>
        <dbReference type="ARBA" id="ARBA00009853"/>
    </source>
</evidence>
<dbReference type="RefSeq" id="WP_257771754.1">
    <property type="nucleotide sequence ID" value="NZ_CP102480.1"/>
</dbReference>
<dbReference type="EMBL" id="CP102480">
    <property type="protein sequence ID" value="UUX51967.1"/>
    <property type="molecule type" value="Genomic_DNA"/>
</dbReference>
<comment type="similarity">
    <text evidence="2">Belongs to the drug/metabolite transporter (DMT) superfamily. 10 TMS drug/metabolite exporter (DME) (TC 2.A.7.3) family.</text>
</comment>
<dbReference type="Pfam" id="PF00892">
    <property type="entry name" value="EamA"/>
    <property type="match status" value="2"/>
</dbReference>
<evidence type="ECO:0000256" key="6">
    <source>
        <dbReference type="SAM" id="Phobius"/>
    </source>
</evidence>
<dbReference type="InterPro" id="IPR000620">
    <property type="entry name" value="EamA_dom"/>
</dbReference>
<feature type="transmembrane region" description="Helical" evidence="6">
    <location>
        <begin position="155"/>
        <end position="173"/>
    </location>
</feature>
<dbReference type="AlphaFoldDB" id="A0A9J7AX64"/>
<feature type="transmembrane region" description="Helical" evidence="6">
    <location>
        <begin position="130"/>
        <end position="149"/>
    </location>
</feature>
<evidence type="ECO:0000256" key="5">
    <source>
        <dbReference type="ARBA" id="ARBA00023136"/>
    </source>
</evidence>
<feature type="domain" description="EamA" evidence="7">
    <location>
        <begin position="13"/>
        <end position="145"/>
    </location>
</feature>
<protein>
    <submittedName>
        <fullName evidence="8">DMT family transporter</fullName>
    </submittedName>
</protein>
<keyword evidence="4 6" id="KW-1133">Transmembrane helix</keyword>
<keyword evidence="3 6" id="KW-0812">Transmembrane</keyword>
<evidence type="ECO:0000313" key="8">
    <source>
        <dbReference type="EMBL" id="UUX51967.1"/>
    </source>
</evidence>
<feature type="transmembrane region" description="Helical" evidence="6">
    <location>
        <begin position="237"/>
        <end position="261"/>
    </location>
</feature>
<feature type="transmembrane region" description="Helical" evidence="6">
    <location>
        <begin position="81"/>
        <end position="98"/>
    </location>
</feature>